<evidence type="ECO:0000256" key="1">
    <source>
        <dbReference type="SAM" id="MobiDB-lite"/>
    </source>
</evidence>
<gene>
    <name evidence="2" type="ORF">RBH19_10625</name>
</gene>
<sequence length="42" mass="4575">MMGQQRIRQPEDLGRTGSLLYALNTPGDVSGDSQSRTPPASW</sequence>
<accession>A0ABU0W8V7</accession>
<dbReference type="RefSeq" id="WP_306728834.1">
    <property type="nucleotide sequence ID" value="NZ_JAVDDT010000007.1"/>
</dbReference>
<feature type="region of interest" description="Disordered" evidence="1">
    <location>
        <begin position="1"/>
        <end position="42"/>
    </location>
</feature>
<evidence type="ECO:0000313" key="3">
    <source>
        <dbReference type="Proteomes" id="UP001239019"/>
    </source>
</evidence>
<dbReference type="Proteomes" id="UP001239019">
    <property type="component" value="Unassembled WGS sequence"/>
</dbReference>
<comment type="caution">
    <text evidence="2">The sequence shown here is derived from an EMBL/GenBank/DDBJ whole genome shotgun (WGS) entry which is preliminary data.</text>
</comment>
<reference evidence="2 3" key="1">
    <citation type="submission" date="2023-08" db="EMBL/GenBank/DDBJ databases">
        <title>Whole-genome sequencing of halo(alkali)philic microorganisms from hypersaline lakes.</title>
        <authorList>
            <person name="Sorokin D.Y."/>
            <person name="Abbas B."/>
            <person name="Merkel A.Y."/>
        </authorList>
    </citation>
    <scope>NUCLEOTIDE SEQUENCE [LARGE SCALE GENOMIC DNA]</scope>
    <source>
        <strain evidence="2 3">AB-CW4</strain>
    </source>
</reference>
<proteinExistence type="predicted"/>
<protein>
    <submittedName>
        <fullName evidence="2">Uncharacterized protein</fullName>
    </submittedName>
</protein>
<evidence type="ECO:0000313" key="2">
    <source>
        <dbReference type="EMBL" id="MDQ2070334.1"/>
    </source>
</evidence>
<name>A0ABU0W8V7_9GAMM</name>
<keyword evidence="3" id="KW-1185">Reference proteome</keyword>
<dbReference type="EMBL" id="JAVDDT010000007">
    <property type="protein sequence ID" value="MDQ2070334.1"/>
    <property type="molecule type" value="Genomic_DNA"/>
</dbReference>
<feature type="compositionally biased region" description="Polar residues" evidence="1">
    <location>
        <begin position="31"/>
        <end position="42"/>
    </location>
</feature>
<organism evidence="2 3">
    <name type="scientific">Natronospira bacteriovora</name>
    <dbReference type="NCBI Taxonomy" id="3069753"/>
    <lineage>
        <taxon>Bacteria</taxon>
        <taxon>Pseudomonadati</taxon>
        <taxon>Pseudomonadota</taxon>
        <taxon>Gammaproteobacteria</taxon>
        <taxon>Natronospirales</taxon>
        <taxon>Natronospiraceae</taxon>
        <taxon>Natronospira</taxon>
    </lineage>
</organism>